<dbReference type="InterPro" id="IPR036259">
    <property type="entry name" value="MFS_trans_sf"/>
</dbReference>
<feature type="transmembrane region" description="Helical" evidence="4">
    <location>
        <begin position="149"/>
        <end position="165"/>
    </location>
</feature>
<dbReference type="Gene3D" id="1.20.1250.20">
    <property type="entry name" value="MFS general substrate transporter like domains"/>
    <property type="match status" value="1"/>
</dbReference>
<evidence type="ECO:0000313" key="7">
    <source>
        <dbReference type="Proteomes" id="UP000788993"/>
    </source>
</evidence>
<dbReference type="GO" id="GO:0022857">
    <property type="term" value="F:transmembrane transporter activity"/>
    <property type="evidence" value="ECO:0007669"/>
    <property type="project" value="InterPro"/>
</dbReference>
<keyword evidence="4" id="KW-1133">Transmembrane helix</keyword>
<dbReference type="EMBL" id="JAEUBD010001504">
    <property type="protein sequence ID" value="KAH3659860.1"/>
    <property type="molecule type" value="Genomic_DNA"/>
</dbReference>
<dbReference type="GO" id="GO:0032218">
    <property type="term" value="P:riboflavin transport"/>
    <property type="evidence" value="ECO:0007669"/>
    <property type="project" value="TreeGrafter"/>
</dbReference>
<keyword evidence="4" id="KW-0812">Transmembrane</keyword>
<evidence type="ECO:0000256" key="2">
    <source>
        <dbReference type="ARBA" id="ARBA00006727"/>
    </source>
</evidence>
<name>A0A9P8NUN7_9ASCO</name>
<dbReference type="InterPro" id="IPR050327">
    <property type="entry name" value="Proton-linked_MCT"/>
</dbReference>
<evidence type="ECO:0000256" key="1">
    <source>
        <dbReference type="ARBA" id="ARBA00004141"/>
    </source>
</evidence>
<feature type="transmembrane region" description="Helical" evidence="4">
    <location>
        <begin position="78"/>
        <end position="98"/>
    </location>
</feature>
<accession>A0A9P8NUN7</accession>
<dbReference type="CDD" id="cd17352">
    <property type="entry name" value="MFS_MCT_SLC16"/>
    <property type="match status" value="1"/>
</dbReference>
<protein>
    <recommendedName>
        <fullName evidence="5">Major facilitator superfamily (MFS) profile domain-containing protein</fullName>
    </recommendedName>
</protein>
<organism evidence="6 7">
    <name type="scientific">Ogataea polymorpha</name>
    <dbReference type="NCBI Taxonomy" id="460523"/>
    <lineage>
        <taxon>Eukaryota</taxon>
        <taxon>Fungi</taxon>
        <taxon>Dikarya</taxon>
        <taxon>Ascomycota</taxon>
        <taxon>Saccharomycotina</taxon>
        <taxon>Pichiomycetes</taxon>
        <taxon>Pichiales</taxon>
        <taxon>Pichiaceae</taxon>
        <taxon>Ogataea</taxon>
    </lineage>
</organism>
<feature type="transmembrane region" description="Helical" evidence="4">
    <location>
        <begin position="171"/>
        <end position="193"/>
    </location>
</feature>
<feature type="transmembrane region" description="Helical" evidence="4">
    <location>
        <begin position="357"/>
        <end position="378"/>
    </location>
</feature>
<keyword evidence="7" id="KW-1185">Reference proteome</keyword>
<dbReference type="PROSITE" id="PS50850">
    <property type="entry name" value="MFS"/>
    <property type="match status" value="1"/>
</dbReference>
<feature type="region of interest" description="Disordered" evidence="3">
    <location>
        <begin position="34"/>
        <end position="64"/>
    </location>
</feature>
<feature type="compositionally biased region" description="Polar residues" evidence="3">
    <location>
        <begin position="34"/>
        <end position="46"/>
    </location>
</feature>
<evidence type="ECO:0000313" key="6">
    <source>
        <dbReference type="EMBL" id="KAH3659860.1"/>
    </source>
</evidence>
<keyword evidence="4" id="KW-0472">Membrane</keyword>
<dbReference type="OrthoDB" id="6509908at2759"/>
<feature type="transmembrane region" description="Helical" evidence="4">
    <location>
        <begin position="118"/>
        <end position="137"/>
    </location>
</feature>
<evidence type="ECO:0000256" key="4">
    <source>
        <dbReference type="SAM" id="Phobius"/>
    </source>
</evidence>
<evidence type="ECO:0000256" key="3">
    <source>
        <dbReference type="SAM" id="MobiDB-lite"/>
    </source>
</evidence>
<evidence type="ECO:0000259" key="5">
    <source>
        <dbReference type="PROSITE" id="PS50850"/>
    </source>
</evidence>
<dbReference type="AlphaFoldDB" id="A0A9P8NUN7"/>
<reference evidence="6" key="2">
    <citation type="submission" date="2021-01" db="EMBL/GenBank/DDBJ databases">
        <authorList>
            <person name="Schikora-Tamarit M.A."/>
        </authorList>
    </citation>
    <scope>NUCLEOTIDE SEQUENCE</scope>
    <source>
        <strain evidence="6">NCAIM Y.01608</strain>
    </source>
</reference>
<feature type="transmembrane region" description="Helical" evidence="4">
    <location>
        <begin position="293"/>
        <end position="315"/>
    </location>
</feature>
<proteinExistence type="inferred from homology"/>
<comment type="subcellular location">
    <subcellularLocation>
        <location evidence="1">Membrane</location>
        <topology evidence="1">Multi-pass membrane protein</topology>
    </subcellularLocation>
</comment>
<feature type="transmembrane region" description="Helical" evidence="4">
    <location>
        <begin position="423"/>
        <end position="442"/>
    </location>
</feature>
<comment type="similarity">
    <text evidence="2">Belongs to the major facilitator superfamily. Monocarboxylate porter (TC 2.A.1.13) family.</text>
</comment>
<feature type="transmembrane region" description="Helical" evidence="4">
    <location>
        <begin position="237"/>
        <end position="257"/>
    </location>
</feature>
<feature type="domain" description="Major facilitator superfamily (MFS) profile" evidence="5">
    <location>
        <begin position="80"/>
        <end position="475"/>
    </location>
</feature>
<feature type="transmembrane region" description="Helical" evidence="4">
    <location>
        <begin position="448"/>
        <end position="469"/>
    </location>
</feature>
<comment type="caution">
    <text evidence="6">The sequence shown here is derived from an EMBL/GenBank/DDBJ whole genome shotgun (WGS) entry which is preliminary data.</text>
</comment>
<reference evidence="6" key="1">
    <citation type="journal article" date="2021" name="Open Biol.">
        <title>Shared evolutionary footprints suggest mitochondrial oxidative damage underlies multiple complex I losses in fungi.</title>
        <authorList>
            <person name="Schikora-Tamarit M.A."/>
            <person name="Marcet-Houben M."/>
            <person name="Nosek J."/>
            <person name="Gabaldon T."/>
        </authorList>
    </citation>
    <scope>NUCLEOTIDE SEQUENCE</scope>
    <source>
        <strain evidence="6">NCAIM Y.01608</strain>
    </source>
</reference>
<sequence length="481" mass="52319">MFPGHETRDRKESVELVHLDGELSVLEERPIGSSSAFQSRNPNLGNKSFEENTQENSHELSHQDSNESIYYPDGGFKAYSAVFASLVGLICSFGLMNSTGAIESYLEKNTLKTTPTTTISWIFAIYTFLTFGCNLVSGALFDTFGAKKVAIPGALLVCAGLLATANCTQVWQFILSFGVCCGVGCALLMAPMVSCIAHFFRKKRGLALGIAMPGASIGGVVWPLVCNNLYPKIGFTWTMRVLSFIFIGLLTVSCLLIDDRLDEIDGDSKNHSASQVWDKVKQSIDFKTLKDPVYLLLVAGLFMNEFSLILCFTYIPSYALNNGYSESLSLIALTVVNAAGVFGRYLPSHLSDIYGKFNLMVAVSAIQALSILVFWLPFGHIKPLFFIFCIIYGFATAGTLSLTPLCTSQISNPRDFGKRYGTAYFFVSFGNLICIPIGIAITNTAAGYNGMVGFAGAGSCAATLLFILARYKLAKFNMKVV</sequence>
<dbReference type="Proteomes" id="UP000788993">
    <property type="component" value="Unassembled WGS sequence"/>
</dbReference>
<dbReference type="InterPro" id="IPR011701">
    <property type="entry name" value="MFS"/>
</dbReference>
<feature type="transmembrane region" description="Helical" evidence="4">
    <location>
        <begin position="327"/>
        <end position="345"/>
    </location>
</feature>
<dbReference type="GO" id="GO:0016020">
    <property type="term" value="C:membrane"/>
    <property type="evidence" value="ECO:0007669"/>
    <property type="project" value="UniProtKB-SubCell"/>
</dbReference>
<feature type="transmembrane region" description="Helical" evidence="4">
    <location>
        <begin position="384"/>
        <end position="402"/>
    </location>
</feature>
<dbReference type="PANTHER" id="PTHR11360:SF177">
    <property type="entry name" value="RIBOFLAVIN TRANSPORTER MCH5"/>
    <property type="match status" value="1"/>
</dbReference>
<dbReference type="PANTHER" id="PTHR11360">
    <property type="entry name" value="MONOCARBOXYLATE TRANSPORTER"/>
    <property type="match status" value="1"/>
</dbReference>
<gene>
    <name evidence="6" type="ORF">OGATHE_005905</name>
</gene>
<dbReference type="InterPro" id="IPR020846">
    <property type="entry name" value="MFS_dom"/>
</dbReference>
<dbReference type="Pfam" id="PF07690">
    <property type="entry name" value="MFS_1"/>
    <property type="match status" value="1"/>
</dbReference>
<dbReference type="SUPFAM" id="SSF103473">
    <property type="entry name" value="MFS general substrate transporter"/>
    <property type="match status" value="1"/>
</dbReference>
<feature type="transmembrane region" description="Helical" evidence="4">
    <location>
        <begin position="205"/>
        <end position="225"/>
    </location>
</feature>